<dbReference type="Gene3D" id="1.10.443.10">
    <property type="entry name" value="Intergrase catalytic core"/>
    <property type="match status" value="1"/>
</dbReference>
<evidence type="ECO:0000313" key="3">
    <source>
        <dbReference type="Proteomes" id="UP000266841"/>
    </source>
</evidence>
<reference evidence="2 3" key="1">
    <citation type="journal article" date="2012" name="Genome Biol.">
        <title>Genome and low-iron response of an oceanic diatom adapted to chronic iron limitation.</title>
        <authorList>
            <person name="Lommer M."/>
            <person name="Specht M."/>
            <person name="Roy A.S."/>
            <person name="Kraemer L."/>
            <person name="Andreson R."/>
            <person name="Gutowska M.A."/>
            <person name="Wolf J."/>
            <person name="Bergner S.V."/>
            <person name="Schilhabel M.B."/>
            <person name="Klostermeier U.C."/>
            <person name="Beiko R.G."/>
            <person name="Rosenstiel P."/>
            <person name="Hippler M."/>
            <person name="Laroche J."/>
        </authorList>
    </citation>
    <scope>NUCLEOTIDE SEQUENCE [LARGE SCALE GENOMIC DNA]</scope>
    <source>
        <strain evidence="2 3">CCMP1005</strain>
    </source>
</reference>
<comment type="caution">
    <text evidence="2">The sequence shown here is derived from an EMBL/GenBank/DDBJ whole genome shotgun (WGS) entry which is preliminary data.</text>
</comment>
<gene>
    <name evidence="2" type="ORF">THAOC_33005</name>
</gene>
<keyword evidence="3" id="KW-1185">Reference proteome</keyword>
<keyword evidence="1" id="KW-0233">DNA recombination</keyword>
<dbReference type="Proteomes" id="UP000266841">
    <property type="component" value="Unassembled WGS sequence"/>
</dbReference>
<dbReference type="OrthoDB" id="51840at2759"/>
<evidence type="ECO:0000313" key="2">
    <source>
        <dbReference type="EMBL" id="EJK48218.1"/>
    </source>
</evidence>
<feature type="non-terminal residue" evidence="2">
    <location>
        <position position="1"/>
    </location>
</feature>
<dbReference type="SUPFAM" id="SSF56349">
    <property type="entry name" value="DNA breaking-rejoining enzymes"/>
    <property type="match status" value="1"/>
</dbReference>
<dbReference type="EMBL" id="AGNL01046130">
    <property type="protein sequence ID" value="EJK48218.1"/>
    <property type="molecule type" value="Genomic_DNA"/>
</dbReference>
<evidence type="ECO:0000256" key="1">
    <source>
        <dbReference type="ARBA" id="ARBA00023172"/>
    </source>
</evidence>
<evidence type="ECO:0008006" key="4">
    <source>
        <dbReference type="Google" id="ProtNLM"/>
    </source>
</evidence>
<proteinExistence type="predicted"/>
<dbReference type="AlphaFoldDB" id="K0R4W9"/>
<organism evidence="2 3">
    <name type="scientific">Thalassiosira oceanica</name>
    <name type="common">Marine diatom</name>
    <dbReference type="NCBI Taxonomy" id="159749"/>
    <lineage>
        <taxon>Eukaryota</taxon>
        <taxon>Sar</taxon>
        <taxon>Stramenopiles</taxon>
        <taxon>Ochrophyta</taxon>
        <taxon>Bacillariophyta</taxon>
        <taxon>Coscinodiscophyceae</taxon>
        <taxon>Thalassiosirophycidae</taxon>
        <taxon>Thalassiosirales</taxon>
        <taxon>Thalassiosiraceae</taxon>
        <taxon>Thalassiosira</taxon>
    </lineage>
</organism>
<sequence>VLWWKLRWMLVPRLFSQPDPRADSKTHKKGRPLDPALEGLEVKRVKPIPLGILLEAQRIAEQNGSPAMMMWIAYFFLCRPGEYCSTVDEGNMFFRLWTACNVGLRNGDRALDLATASPEELRCATFAMLEFTDQKNCNQPRRKGGTWYLVTPPALTMLLREAASNVGYKYGIEPMDISAHSMRASGAMALLCADVDPVKIRLLGRWKTDTMLQYLLIQAPTLVRGLASGMLAAGKFSFLPETRQYRLVNDEQTVGLYKD</sequence>
<dbReference type="GO" id="GO:0015074">
    <property type="term" value="P:DNA integration"/>
    <property type="evidence" value="ECO:0007669"/>
    <property type="project" value="InterPro"/>
</dbReference>
<dbReference type="GO" id="GO:0003677">
    <property type="term" value="F:DNA binding"/>
    <property type="evidence" value="ECO:0007669"/>
    <property type="project" value="InterPro"/>
</dbReference>
<dbReference type="GO" id="GO:0006310">
    <property type="term" value="P:DNA recombination"/>
    <property type="evidence" value="ECO:0007669"/>
    <property type="project" value="UniProtKB-KW"/>
</dbReference>
<name>K0R4W9_THAOC</name>
<accession>K0R4W9</accession>
<protein>
    <recommendedName>
        <fullName evidence="4">Tyr recombinase domain-containing protein</fullName>
    </recommendedName>
</protein>
<dbReference type="InterPro" id="IPR013762">
    <property type="entry name" value="Integrase-like_cat_sf"/>
</dbReference>
<dbReference type="InterPro" id="IPR011010">
    <property type="entry name" value="DNA_brk_join_enz"/>
</dbReference>